<reference evidence="3 4" key="1">
    <citation type="submission" date="2015-04" db="EMBL/GenBank/DDBJ databases">
        <title>Genome sequence of aromatic hydrocarbons-degrading Sphingobium chungbukense DJ77.</title>
        <authorList>
            <person name="Kim Y.-C."/>
            <person name="Chae J.-C."/>
        </authorList>
    </citation>
    <scope>NUCLEOTIDE SEQUENCE [LARGE SCALE GENOMIC DNA]</scope>
    <source>
        <strain evidence="3 4">DJ77</strain>
    </source>
</reference>
<evidence type="ECO:0000256" key="1">
    <source>
        <dbReference type="SAM" id="MobiDB-lite"/>
    </source>
</evidence>
<proteinExistence type="predicted"/>
<comment type="caution">
    <text evidence="3">The sequence shown here is derived from an EMBL/GenBank/DDBJ whole genome shotgun (WGS) entry which is preliminary data.</text>
</comment>
<sequence length="340" mass="38218">MNNSEVKQRSIEIMVGLPHLSAGKLLERARALQQPVLVSANAVSRWSLRQGWRDWSGWSTRVLGNATGLHSLCLDSAGFSAMTCLGGYPWTIDNYVSLAACHPFRWWASLDYCVEQEIAGDRDEVVDRISRTIRANIDCRQRAEDRGIAATFMPVIQGRLPSDYERCADAMPAIIERAGLIGVGSMCRRAIHGPEGMIAVVDHLDRVLPHRVRLHLFGVKGQALPYLIPFSHRVASIDSQAYGVAARATARRQGRSKSDLMVADCMEHWVRVQRDRLRQRPRRLTQPSPAVEPSGPRDPWACAMAEARRQMRELIESGDLDHDETTIGWIEQWAADLYQD</sequence>
<evidence type="ECO:0000313" key="4">
    <source>
        <dbReference type="Proteomes" id="UP000033874"/>
    </source>
</evidence>
<organism evidence="3 4">
    <name type="scientific">Sphingobium chungbukense</name>
    <dbReference type="NCBI Taxonomy" id="56193"/>
    <lineage>
        <taxon>Bacteria</taxon>
        <taxon>Pseudomonadati</taxon>
        <taxon>Pseudomonadota</taxon>
        <taxon>Alphaproteobacteria</taxon>
        <taxon>Sphingomonadales</taxon>
        <taxon>Sphingomonadaceae</taxon>
        <taxon>Sphingobium</taxon>
    </lineage>
</organism>
<protein>
    <recommendedName>
        <fullName evidence="2">DeoxyPurine in DNA protein A domain-containing protein</fullName>
    </recommendedName>
</protein>
<dbReference type="Gene3D" id="3.20.20.105">
    <property type="entry name" value="Queuine tRNA-ribosyltransferase-like"/>
    <property type="match status" value="1"/>
</dbReference>
<dbReference type="EMBL" id="LBIC01000009">
    <property type="protein sequence ID" value="KKW90495.1"/>
    <property type="molecule type" value="Genomic_DNA"/>
</dbReference>
<dbReference type="Proteomes" id="UP000033874">
    <property type="component" value="Unassembled WGS sequence"/>
</dbReference>
<gene>
    <name evidence="3" type="ORF">YP76_17970</name>
</gene>
<dbReference type="SUPFAM" id="SSF51713">
    <property type="entry name" value="tRNA-guanine transglycosylase"/>
    <property type="match status" value="1"/>
</dbReference>
<accession>A0A0M3AKW5</accession>
<feature type="region of interest" description="Disordered" evidence="1">
    <location>
        <begin position="278"/>
        <end position="299"/>
    </location>
</feature>
<keyword evidence="4" id="KW-1185">Reference proteome</keyword>
<evidence type="ECO:0000313" key="3">
    <source>
        <dbReference type="EMBL" id="KKW90495.1"/>
    </source>
</evidence>
<dbReference type="Pfam" id="PF23859">
    <property type="entry name" value="DpdA"/>
    <property type="match status" value="1"/>
</dbReference>
<name>A0A0M3AKW5_9SPHN</name>
<dbReference type="GO" id="GO:0006400">
    <property type="term" value="P:tRNA modification"/>
    <property type="evidence" value="ECO:0007669"/>
    <property type="project" value="InterPro"/>
</dbReference>
<feature type="domain" description="DeoxyPurine in DNA protein A" evidence="2">
    <location>
        <begin position="71"/>
        <end position="287"/>
    </location>
</feature>
<evidence type="ECO:0000259" key="2">
    <source>
        <dbReference type="Pfam" id="PF23859"/>
    </source>
</evidence>
<dbReference type="AlphaFoldDB" id="A0A0M3AKW5"/>
<dbReference type="InterPro" id="IPR036511">
    <property type="entry name" value="TGT-like_sf"/>
</dbReference>
<dbReference type="RefSeq" id="WP_046765010.1">
    <property type="nucleotide sequence ID" value="NZ_LBIC01000009.1"/>
</dbReference>
<dbReference type="InterPro" id="IPR055645">
    <property type="entry name" value="DpdA"/>
</dbReference>
<dbReference type="PATRIC" id="fig|56193.3.peg.3764"/>
<dbReference type="STRING" id="56193.YP76_17970"/>